<dbReference type="OrthoDB" id="1932312at2759"/>
<dbReference type="InterPro" id="IPR036322">
    <property type="entry name" value="WD40_repeat_dom_sf"/>
</dbReference>
<dbReference type="Proteomes" id="UP000789572">
    <property type="component" value="Unassembled WGS sequence"/>
</dbReference>
<protein>
    <submittedName>
        <fullName evidence="5">8930_t:CDS:1</fullName>
    </submittedName>
</protein>
<evidence type="ECO:0000256" key="4">
    <source>
        <dbReference type="SAM" id="MobiDB-lite"/>
    </source>
</evidence>
<keyword evidence="1 3" id="KW-0853">WD repeat</keyword>
<dbReference type="PROSITE" id="PS50294">
    <property type="entry name" value="WD_REPEATS_REGION"/>
    <property type="match status" value="1"/>
</dbReference>
<sequence length="408" mass="45240">MNISDNDSDSFVDAEDTFYDLNGRPLNLRFSAVQLSSAARSKLLASLPKEDDKKCVIPEISVTDTSLDDGEQELNGLSDGPDYSLSGSGSLSEDDQTAEADVSSRRDKDNASLTSANDNYPSQTFIETDNCEEDPDVTVYVKDLDTGKQVLATDVEAELKKSNNGKIDPLSFHILKRTGSDTDMGSPRDDEAKHGSGNWNGLSKGIDDDSNEHDKRDREKNGKHHRPRSFLNRLKKRTSNHEKGIEDADDNFLTGNTAPVYSDVQSYDGQAQPRYIKVRTRFKTKKDFNRLFLSQELFNPNTQSSKFGPNKTGAIWIMKFSKDGKFLATGGQDAVVRVWAVISSDEEREHFAEGSGTSIYEGKSGAKLGAPVFRDKPMYEYHGHAADVLDLSWSKNNFLLSSSMDKTV</sequence>
<feature type="compositionally biased region" description="Polar residues" evidence="4">
    <location>
        <begin position="111"/>
        <end position="127"/>
    </location>
</feature>
<dbReference type="InterPro" id="IPR040324">
    <property type="entry name" value="WDR44/Dgr2"/>
</dbReference>
<feature type="region of interest" description="Disordered" evidence="4">
    <location>
        <begin position="178"/>
        <end position="252"/>
    </location>
</feature>
<reference evidence="5" key="1">
    <citation type="submission" date="2021-06" db="EMBL/GenBank/DDBJ databases">
        <authorList>
            <person name="Kallberg Y."/>
            <person name="Tangrot J."/>
            <person name="Rosling A."/>
        </authorList>
    </citation>
    <scope>NUCLEOTIDE SEQUENCE</scope>
    <source>
        <strain evidence="5">IA702</strain>
    </source>
</reference>
<feature type="repeat" description="WD" evidence="3">
    <location>
        <begin position="318"/>
        <end position="349"/>
    </location>
</feature>
<evidence type="ECO:0000313" key="6">
    <source>
        <dbReference type="Proteomes" id="UP000789572"/>
    </source>
</evidence>
<keyword evidence="2" id="KW-0677">Repeat</keyword>
<dbReference type="SUPFAM" id="SSF50978">
    <property type="entry name" value="WD40 repeat-like"/>
    <property type="match status" value="1"/>
</dbReference>
<feature type="region of interest" description="Disordered" evidence="4">
    <location>
        <begin position="63"/>
        <end position="131"/>
    </location>
</feature>
<dbReference type="InterPro" id="IPR015943">
    <property type="entry name" value="WD40/YVTN_repeat-like_dom_sf"/>
</dbReference>
<evidence type="ECO:0000256" key="2">
    <source>
        <dbReference type="ARBA" id="ARBA00022737"/>
    </source>
</evidence>
<dbReference type="SMART" id="SM00320">
    <property type="entry name" value="WD40"/>
    <property type="match status" value="2"/>
</dbReference>
<dbReference type="PANTHER" id="PTHR14221:SF0">
    <property type="entry name" value="WD REPEAT-CONTAINING PROTEIN 44"/>
    <property type="match status" value="1"/>
</dbReference>
<feature type="repeat" description="WD" evidence="3">
    <location>
        <begin position="381"/>
        <end position="408"/>
    </location>
</feature>
<dbReference type="AlphaFoldDB" id="A0A9N8YY75"/>
<dbReference type="InterPro" id="IPR001680">
    <property type="entry name" value="WD40_rpt"/>
</dbReference>
<gene>
    <name evidence="5" type="ORF">POCULU_LOCUS279</name>
</gene>
<evidence type="ECO:0000256" key="1">
    <source>
        <dbReference type="ARBA" id="ARBA00022574"/>
    </source>
</evidence>
<organism evidence="5 6">
    <name type="scientific">Paraglomus occultum</name>
    <dbReference type="NCBI Taxonomy" id="144539"/>
    <lineage>
        <taxon>Eukaryota</taxon>
        <taxon>Fungi</taxon>
        <taxon>Fungi incertae sedis</taxon>
        <taxon>Mucoromycota</taxon>
        <taxon>Glomeromycotina</taxon>
        <taxon>Glomeromycetes</taxon>
        <taxon>Paraglomerales</taxon>
        <taxon>Paraglomeraceae</taxon>
        <taxon>Paraglomus</taxon>
    </lineage>
</organism>
<dbReference type="PANTHER" id="PTHR14221">
    <property type="entry name" value="WD REPEAT DOMAIN 44"/>
    <property type="match status" value="1"/>
</dbReference>
<feature type="compositionally biased region" description="Basic residues" evidence="4">
    <location>
        <begin position="221"/>
        <end position="238"/>
    </location>
</feature>
<name>A0A9N8YY75_9GLOM</name>
<dbReference type="Gene3D" id="2.130.10.10">
    <property type="entry name" value="YVTN repeat-like/Quinoprotein amine dehydrogenase"/>
    <property type="match status" value="1"/>
</dbReference>
<dbReference type="Pfam" id="PF00400">
    <property type="entry name" value="WD40"/>
    <property type="match status" value="2"/>
</dbReference>
<feature type="compositionally biased region" description="Low complexity" evidence="4">
    <location>
        <begin position="76"/>
        <end position="91"/>
    </location>
</feature>
<proteinExistence type="predicted"/>
<feature type="non-terminal residue" evidence="5">
    <location>
        <position position="1"/>
    </location>
</feature>
<comment type="caution">
    <text evidence="5">The sequence shown here is derived from an EMBL/GenBank/DDBJ whole genome shotgun (WGS) entry which is preliminary data.</text>
</comment>
<accession>A0A9N8YY75</accession>
<keyword evidence="6" id="KW-1185">Reference proteome</keyword>
<evidence type="ECO:0000256" key="3">
    <source>
        <dbReference type="PROSITE-ProRule" id="PRU00221"/>
    </source>
</evidence>
<dbReference type="PROSITE" id="PS50082">
    <property type="entry name" value="WD_REPEATS_2"/>
    <property type="match status" value="2"/>
</dbReference>
<evidence type="ECO:0000313" key="5">
    <source>
        <dbReference type="EMBL" id="CAG8455640.1"/>
    </source>
</evidence>
<dbReference type="EMBL" id="CAJVPJ010000014">
    <property type="protein sequence ID" value="CAG8455640.1"/>
    <property type="molecule type" value="Genomic_DNA"/>
</dbReference>